<dbReference type="RefSeq" id="WP_377284377.1">
    <property type="nucleotide sequence ID" value="NZ_JBHRSI010000015.1"/>
</dbReference>
<dbReference type="InterPro" id="IPR032710">
    <property type="entry name" value="NTF2-like_dom_sf"/>
</dbReference>
<proteinExistence type="predicted"/>
<dbReference type="Pfam" id="PF14534">
    <property type="entry name" value="DUF4440"/>
    <property type="match status" value="1"/>
</dbReference>
<evidence type="ECO:0000256" key="1">
    <source>
        <dbReference type="SAM" id="SignalP"/>
    </source>
</evidence>
<dbReference type="SUPFAM" id="SSF54427">
    <property type="entry name" value="NTF2-like"/>
    <property type="match status" value="1"/>
</dbReference>
<name>A0ABW4N0F5_9CAUL</name>
<evidence type="ECO:0000259" key="2">
    <source>
        <dbReference type="Pfam" id="PF14534"/>
    </source>
</evidence>
<gene>
    <name evidence="3" type="ORF">ACFSC0_07490</name>
</gene>
<protein>
    <submittedName>
        <fullName evidence="3">DUF4440 domain-containing protein</fullName>
    </submittedName>
</protein>
<keyword evidence="4" id="KW-1185">Reference proteome</keyword>
<dbReference type="Proteomes" id="UP001597237">
    <property type="component" value="Unassembled WGS sequence"/>
</dbReference>
<evidence type="ECO:0000313" key="4">
    <source>
        <dbReference type="Proteomes" id="UP001597237"/>
    </source>
</evidence>
<dbReference type="EMBL" id="JBHUEY010000001">
    <property type="protein sequence ID" value="MFD1783233.1"/>
    <property type="molecule type" value="Genomic_DNA"/>
</dbReference>
<evidence type="ECO:0000313" key="3">
    <source>
        <dbReference type="EMBL" id="MFD1783233.1"/>
    </source>
</evidence>
<dbReference type="Gene3D" id="3.10.450.50">
    <property type="match status" value="2"/>
</dbReference>
<feature type="domain" description="DUF4440" evidence="2">
    <location>
        <begin position="171"/>
        <end position="269"/>
    </location>
</feature>
<keyword evidence="1" id="KW-0732">Signal</keyword>
<organism evidence="3 4">
    <name type="scientific">Phenylobacterium terrae</name>
    <dbReference type="NCBI Taxonomy" id="2665495"/>
    <lineage>
        <taxon>Bacteria</taxon>
        <taxon>Pseudomonadati</taxon>
        <taxon>Pseudomonadota</taxon>
        <taxon>Alphaproteobacteria</taxon>
        <taxon>Caulobacterales</taxon>
        <taxon>Caulobacteraceae</taxon>
        <taxon>Phenylobacterium</taxon>
    </lineage>
</organism>
<sequence>MRPSEAALIAGITLAAAPALAADPAPVIAAERAFAADGLTLGYKASFLKHSAPDAIIMQPGPVNAHATLKAAPDKGGPALYWWPVWAGLARSGDLGFTAGPYTVSGKHGGYYFTVWKKQPGGGWKWIYDGGAGGSGPHVPPPPTTKPRPLADAPAAAGSAAKAMKEVGEAETRLAAAAQKDLKSAYLAVLADDARIQGSPAPPADSAPERERELGTRPAAIAFKALGGQASKAGDLAFTYGEARWTKDAAEARGHYVRIWRKGQAGWRIVYDQLQPLPAGKPASA</sequence>
<feature type="signal peptide" evidence="1">
    <location>
        <begin position="1"/>
        <end position="21"/>
    </location>
</feature>
<dbReference type="InterPro" id="IPR027843">
    <property type="entry name" value="DUF4440"/>
</dbReference>
<comment type="caution">
    <text evidence="3">The sequence shown here is derived from an EMBL/GenBank/DDBJ whole genome shotgun (WGS) entry which is preliminary data.</text>
</comment>
<accession>A0ABW4N0F5</accession>
<reference evidence="4" key="1">
    <citation type="journal article" date="2019" name="Int. J. Syst. Evol. Microbiol.">
        <title>The Global Catalogue of Microorganisms (GCM) 10K type strain sequencing project: providing services to taxonomists for standard genome sequencing and annotation.</title>
        <authorList>
            <consortium name="The Broad Institute Genomics Platform"/>
            <consortium name="The Broad Institute Genome Sequencing Center for Infectious Disease"/>
            <person name="Wu L."/>
            <person name="Ma J."/>
        </authorList>
    </citation>
    <scope>NUCLEOTIDE SEQUENCE [LARGE SCALE GENOMIC DNA]</scope>
    <source>
        <strain evidence="4">DFY28</strain>
    </source>
</reference>
<feature type="chain" id="PRO_5045222125" evidence="1">
    <location>
        <begin position="22"/>
        <end position="285"/>
    </location>
</feature>